<feature type="compositionally biased region" description="Basic residues" evidence="1">
    <location>
        <begin position="349"/>
        <end position="367"/>
    </location>
</feature>
<feature type="region of interest" description="Disordered" evidence="1">
    <location>
        <begin position="764"/>
        <end position="843"/>
    </location>
</feature>
<feature type="compositionally biased region" description="Low complexity" evidence="1">
    <location>
        <begin position="895"/>
        <end position="919"/>
    </location>
</feature>
<feature type="region of interest" description="Disordered" evidence="1">
    <location>
        <begin position="1142"/>
        <end position="1324"/>
    </location>
</feature>
<feature type="region of interest" description="Disordered" evidence="1">
    <location>
        <begin position="1405"/>
        <end position="1425"/>
    </location>
</feature>
<feature type="compositionally biased region" description="Basic and acidic residues" evidence="1">
    <location>
        <begin position="1255"/>
        <end position="1276"/>
    </location>
</feature>
<feature type="compositionally biased region" description="Polar residues" evidence="1">
    <location>
        <begin position="1181"/>
        <end position="1192"/>
    </location>
</feature>
<feature type="region of interest" description="Disordered" evidence="1">
    <location>
        <begin position="163"/>
        <end position="285"/>
    </location>
</feature>
<name>A0A6A6FFC2_9PEZI</name>
<dbReference type="Proteomes" id="UP000799539">
    <property type="component" value="Unassembled WGS sequence"/>
</dbReference>
<feature type="region of interest" description="Disordered" evidence="1">
    <location>
        <begin position="720"/>
        <end position="741"/>
    </location>
</feature>
<organism evidence="2 3">
    <name type="scientific">Cercospora zeae-maydis SCOH1-5</name>
    <dbReference type="NCBI Taxonomy" id="717836"/>
    <lineage>
        <taxon>Eukaryota</taxon>
        <taxon>Fungi</taxon>
        <taxon>Dikarya</taxon>
        <taxon>Ascomycota</taxon>
        <taxon>Pezizomycotina</taxon>
        <taxon>Dothideomycetes</taxon>
        <taxon>Dothideomycetidae</taxon>
        <taxon>Mycosphaerellales</taxon>
        <taxon>Mycosphaerellaceae</taxon>
        <taxon>Cercospora</taxon>
    </lineage>
</organism>
<feature type="region of interest" description="Disordered" evidence="1">
    <location>
        <begin position="871"/>
        <end position="1046"/>
    </location>
</feature>
<feature type="compositionally biased region" description="Basic and acidic residues" evidence="1">
    <location>
        <begin position="62"/>
        <end position="80"/>
    </location>
</feature>
<feature type="compositionally biased region" description="Basic and acidic residues" evidence="1">
    <location>
        <begin position="266"/>
        <end position="282"/>
    </location>
</feature>
<gene>
    <name evidence="2" type="ORF">CERZMDRAFT_85037</name>
</gene>
<feature type="compositionally biased region" description="Basic and acidic residues" evidence="1">
    <location>
        <begin position="321"/>
        <end position="333"/>
    </location>
</feature>
<dbReference type="OrthoDB" id="3899138at2759"/>
<sequence length="1447" mass="158645">MAATGVRPRVANGVGNPLRLHPPSPTEQRTSQGRIDSIIDSYAMDRSSSEPWDAGSSLGSFIDDRCPTEWEHPRPSKSAERALSSPRPDSRRAPRPINSRNPTDELRTSPIGVSERPATRESNALHNPALTALPQSLAAESPRPVKTKALDATLLRKLFRATIDEKRKIDEARRQTAQDASAKVASKAGAEARSRRVAPPILTQDQQVLRGIRQSHDHHAQSLGSEQPPSVSELKLEYSKPRVPKDPALAVVSSDSPPSKLPGRKLSFDRPHLLRGGSKSEQESETGVFLTVPAFGSGASKGCGLSLTREDPADYPPSKPVAREARTKDRESGLEALQKFLRDTGPVGHKSKPAKKKKTSKLTKHQKKESPTVAHHELRRNRNLAAAAEILLSPTGDVVSQLAPPQLACPQTSSNAHHLEAQNERESRSSKRIADRARWQAEVESARSISSSKISAGVVERPSMQYSRSVSIDIVRTVPKPPSTRRPSRPVSSHYSRPSGFYGGKAPLEKEQSKEEFGEIELGWTAAADEAEMLAPTSRHSVEQSEDAPEASPTAKFHPASSRGSAKRSARQPTPKLALKIPKSTSVSVDWEEVSFAQNVVYQTLIPVSASKVTIPRSAGSKSPSIANFEPIAEELDLEDFDLEDLERQRHARERTGSEVTAEAGSDTPTCEKPPMQRKDSKSSSDVVWSEDECEAPPVRNDSNWFRDWKSAMPQAFEFEGLNSSQAKAPARRTPQAASPEIQSVVDGWVEDARESRSLKFAAAKQVMRTSSSPCISPASREQTARPETPLGSRDDNERSQYAESPVELRGRSKSSKSITAAGQLRRLPSRKSRSIASTKGSAAVAVGTFEEVGRASHADADPHANAWAAASARSTKVPIRSMSFKPVSRRRATSHASSRALSHTSSRALSHASSRALSQAVSARSTTFLQHESNEHNSSPGTAPQSCAQAQKQSVEPWPGNEEQCHTPTSTVSAPVASRRSLASTPRSRKIPGSSLQSHRSGKSGAVSHRFSNAPHTRSVRDDDDDDIANEPPVPPPHESPLYGRYGMQAKPELTIFAGKGWISPHPLSRSSTEHASPPQSRIILPGDAFPVGATMTYEEWKQMQEHGLRFRHNHSVTESSRTRHGLYQDDRFRHAAWEGRESTQTNNWQPNQSHWSGRSSRQEDDRASEKPSLVAAGAQRSQGSGVSFVTESRMGSGGSARKHLSQQQLDASASGTQSLRGQKLEDSSSSRHSRHDGESSFRREHGRRSHRSQRSERTRKTSDSHYTRYSERSGKTIRSSRSKRSGEIEQAWDEAERGNAGRALSEKNSTRSSRSRRSEKIEQAWDDAERGNAGYYVPPQYDVNPGRLAIPDFYFLLIVLSDLVLFLASKRTWCDHKSVSPALFLNRDPTIRVHDSMCKAEAEERQVGRRRNGGGQGQQAEADRLSPKLIDAHACSVLIRAEDGG</sequence>
<feature type="region of interest" description="Disordered" evidence="1">
    <location>
        <begin position="1"/>
        <end position="148"/>
    </location>
</feature>
<evidence type="ECO:0000313" key="2">
    <source>
        <dbReference type="EMBL" id="KAF2212105.1"/>
    </source>
</evidence>
<feature type="compositionally biased region" description="Polar residues" evidence="1">
    <location>
        <begin position="1207"/>
        <end position="1222"/>
    </location>
</feature>
<feature type="compositionally biased region" description="Basic and acidic residues" evidence="1">
    <location>
        <begin position="1224"/>
        <end position="1245"/>
    </location>
</feature>
<dbReference type="EMBL" id="ML992674">
    <property type="protein sequence ID" value="KAF2212105.1"/>
    <property type="molecule type" value="Genomic_DNA"/>
</dbReference>
<feature type="region of interest" description="Disordered" evidence="1">
    <location>
        <begin position="407"/>
        <end position="435"/>
    </location>
</feature>
<accession>A0A6A6FFC2</accession>
<feature type="region of interest" description="Disordered" evidence="1">
    <location>
        <begin position="1068"/>
        <end position="1088"/>
    </location>
</feature>
<proteinExistence type="predicted"/>
<feature type="compositionally biased region" description="Polar residues" evidence="1">
    <location>
        <begin position="1144"/>
        <end position="1161"/>
    </location>
</feature>
<feature type="compositionally biased region" description="Basic and acidic residues" evidence="1">
    <location>
        <begin position="1296"/>
        <end position="1311"/>
    </location>
</feature>
<feature type="region of interest" description="Disordered" evidence="1">
    <location>
        <begin position="649"/>
        <end position="705"/>
    </location>
</feature>
<evidence type="ECO:0000256" key="1">
    <source>
        <dbReference type="SAM" id="MobiDB-lite"/>
    </source>
</evidence>
<feature type="region of interest" description="Disordered" evidence="1">
    <location>
        <begin position="303"/>
        <end position="379"/>
    </location>
</feature>
<feature type="compositionally biased region" description="Basic and acidic residues" evidence="1">
    <location>
        <begin position="234"/>
        <end position="245"/>
    </location>
</feature>
<feature type="compositionally biased region" description="Basic and acidic residues" evidence="1">
    <location>
        <begin position="163"/>
        <end position="176"/>
    </location>
</feature>
<evidence type="ECO:0000313" key="3">
    <source>
        <dbReference type="Proteomes" id="UP000799539"/>
    </source>
</evidence>
<feature type="compositionally biased region" description="Polar residues" evidence="1">
    <location>
        <begin position="1070"/>
        <end position="1081"/>
    </location>
</feature>
<feature type="compositionally biased region" description="Basic and acidic residues" evidence="1">
    <location>
        <begin position="793"/>
        <end position="811"/>
    </location>
</feature>
<feature type="compositionally biased region" description="Basic and acidic residues" evidence="1">
    <location>
        <begin position="1162"/>
        <end position="1171"/>
    </location>
</feature>
<protein>
    <submittedName>
        <fullName evidence="2">Uncharacterized protein</fullName>
    </submittedName>
</protein>
<feature type="compositionally biased region" description="Polar residues" evidence="1">
    <location>
        <begin position="920"/>
        <end position="955"/>
    </location>
</feature>
<reference evidence="2" key="1">
    <citation type="journal article" date="2020" name="Stud. Mycol.">
        <title>101 Dothideomycetes genomes: a test case for predicting lifestyles and emergence of pathogens.</title>
        <authorList>
            <person name="Haridas S."/>
            <person name="Albert R."/>
            <person name="Binder M."/>
            <person name="Bloem J."/>
            <person name="Labutti K."/>
            <person name="Salamov A."/>
            <person name="Andreopoulos B."/>
            <person name="Baker S."/>
            <person name="Barry K."/>
            <person name="Bills G."/>
            <person name="Bluhm B."/>
            <person name="Cannon C."/>
            <person name="Castanera R."/>
            <person name="Culley D."/>
            <person name="Daum C."/>
            <person name="Ezra D."/>
            <person name="Gonzalez J."/>
            <person name="Henrissat B."/>
            <person name="Kuo A."/>
            <person name="Liang C."/>
            <person name="Lipzen A."/>
            <person name="Lutzoni F."/>
            <person name="Magnuson J."/>
            <person name="Mondo S."/>
            <person name="Nolan M."/>
            <person name="Ohm R."/>
            <person name="Pangilinan J."/>
            <person name="Park H.-J."/>
            <person name="Ramirez L."/>
            <person name="Alfaro M."/>
            <person name="Sun H."/>
            <person name="Tritt A."/>
            <person name="Yoshinaga Y."/>
            <person name="Zwiers L.-H."/>
            <person name="Turgeon B."/>
            <person name="Goodwin S."/>
            <person name="Spatafora J."/>
            <person name="Crous P."/>
            <person name="Grigoriev I."/>
        </authorList>
    </citation>
    <scope>NUCLEOTIDE SEQUENCE</scope>
    <source>
        <strain evidence="2">SCOH1-5</strain>
    </source>
</reference>
<feature type="compositionally biased region" description="Basic and acidic residues" evidence="1">
    <location>
        <begin position="417"/>
        <end position="435"/>
    </location>
</feature>
<feature type="region of interest" description="Disordered" evidence="1">
    <location>
        <begin position="475"/>
        <end position="515"/>
    </location>
</feature>
<keyword evidence="3" id="KW-1185">Reference proteome</keyword>
<feature type="region of interest" description="Disordered" evidence="1">
    <location>
        <begin position="535"/>
        <end position="585"/>
    </location>
</feature>